<feature type="region of interest" description="Disordered" evidence="1">
    <location>
        <begin position="92"/>
        <end position="192"/>
    </location>
</feature>
<protein>
    <submittedName>
        <fullName evidence="3">Uncharacterized protein</fullName>
    </submittedName>
</protein>
<dbReference type="Proteomes" id="UP001287286">
    <property type="component" value="Unassembled WGS sequence"/>
</dbReference>
<feature type="signal peptide" evidence="2">
    <location>
        <begin position="1"/>
        <end position="18"/>
    </location>
</feature>
<evidence type="ECO:0000256" key="2">
    <source>
        <dbReference type="SAM" id="SignalP"/>
    </source>
</evidence>
<feature type="compositionally biased region" description="Low complexity" evidence="1">
    <location>
        <begin position="391"/>
        <end position="405"/>
    </location>
</feature>
<feature type="compositionally biased region" description="Pro residues" evidence="1">
    <location>
        <begin position="307"/>
        <end position="316"/>
    </location>
</feature>
<name>A0ABR0BJB8_PURLI</name>
<feature type="compositionally biased region" description="Basic and acidic residues" evidence="1">
    <location>
        <begin position="235"/>
        <end position="247"/>
    </location>
</feature>
<feature type="compositionally biased region" description="Low complexity" evidence="1">
    <location>
        <begin position="103"/>
        <end position="158"/>
    </location>
</feature>
<feature type="region of interest" description="Disordered" evidence="1">
    <location>
        <begin position="391"/>
        <end position="427"/>
    </location>
</feature>
<feature type="compositionally biased region" description="Low complexity" evidence="1">
    <location>
        <begin position="168"/>
        <end position="177"/>
    </location>
</feature>
<reference evidence="3 4" key="1">
    <citation type="journal article" date="2024" name="Microbiol. Resour. Announc.">
        <title>Genome annotations for the ascomycete fungi Trichoderma harzianum, Trichoderma aggressivum, and Purpureocillium lilacinum.</title>
        <authorList>
            <person name="Beijen E.P.W."/>
            <person name="Ohm R.A."/>
        </authorList>
    </citation>
    <scope>NUCLEOTIDE SEQUENCE [LARGE SCALE GENOMIC DNA]</scope>
    <source>
        <strain evidence="3 4">CBS 150709</strain>
    </source>
</reference>
<gene>
    <name evidence="3" type="ORF">Purlil1_11624</name>
</gene>
<comment type="caution">
    <text evidence="3">The sequence shown here is derived from an EMBL/GenBank/DDBJ whole genome shotgun (WGS) entry which is preliminary data.</text>
</comment>
<proteinExistence type="predicted"/>
<feature type="region of interest" description="Disordered" evidence="1">
    <location>
        <begin position="228"/>
        <end position="252"/>
    </location>
</feature>
<evidence type="ECO:0000313" key="3">
    <source>
        <dbReference type="EMBL" id="KAK4081446.1"/>
    </source>
</evidence>
<evidence type="ECO:0000313" key="4">
    <source>
        <dbReference type="Proteomes" id="UP001287286"/>
    </source>
</evidence>
<dbReference type="EMBL" id="JAWRVI010000073">
    <property type="protein sequence ID" value="KAK4081446.1"/>
    <property type="molecule type" value="Genomic_DNA"/>
</dbReference>
<organism evidence="3 4">
    <name type="scientific">Purpureocillium lilacinum</name>
    <name type="common">Paecilomyces lilacinus</name>
    <dbReference type="NCBI Taxonomy" id="33203"/>
    <lineage>
        <taxon>Eukaryota</taxon>
        <taxon>Fungi</taxon>
        <taxon>Dikarya</taxon>
        <taxon>Ascomycota</taxon>
        <taxon>Pezizomycotina</taxon>
        <taxon>Sordariomycetes</taxon>
        <taxon>Hypocreomycetidae</taxon>
        <taxon>Hypocreales</taxon>
        <taxon>Ophiocordycipitaceae</taxon>
        <taxon>Purpureocillium</taxon>
    </lineage>
</organism>
<sequence length="447" mass="44961">MLGKSILAALALAGAASAVCGTHSYTTCDDGITHWFDPNTGEICDPLDCGGGRAPPKKDVPGCAAYTGTETRRTEASYLSCWTPPGGRTTMVGVGGKSTSAEGGNSPAATATAAAEVSSSSSAAGDEGSGSGAVTTTTPTTKAGGVSASASGSASGEAPSTTEPATLTTAVKSSGSASGSGSGSASGSAAGATTTNAGAVVQGGSLMVVAGAAMGAVALMSWLSGTSKGNPNGDSGKKAPRTGDGRGHGGRPWRKLAGGTLLLLVLVAGWAVNLRDPYCITRARRRPLTSFPGSPPVLVVRLVPTLEPPSPSPAPRPRSTVTSLPEQPLSLPSLDSAKALGTFQFDLLCTLSFPPSHTDLPVRCTQGPHTDLLGCWCIDTYLVCSTRHSTVPRRTSSSSPPLELSPLPPLTTARTQSRHRCRPPPPLRLRLRAASPVPRCAAPSSIR</sequence>
<feature type="region of interest" description="Disordered" evidence="1">
    <location>
        <begin position="307"/>
        <end position="330"/>
    </location>
</feature>
<keyword evidence="2" id="KW-0732">Signal</keyword>
<feature type="chain" id="PRO_5047206510" evidence="2">
    <location>
        <begin position="19"/>
        <end position="447"/>
    </location>
</feature>
<keyword evidence="4" id="KW-1185">Reference proteome</keyword>
<accession>A0ABR0BJB8</accession>
<feature type="compositionally biased region" description="Low complexity" evidence="1">
    <location>
        <begin position="317"/>
        <end position="330"/>
    </location>
</feature>
<evidence type="ECO:0000256" key="1">
    <source>
        <dbReference type="SAM" id="MobiDB-lite"/>
    </source>
</evidence>